<name>A0ABV8H3F6_9FLAO</name>
<reference evidence="6" key="1">
    <citation type="journal article" date="2019" name="Int. J. Syst. Evol. Microbiol.">
        <title>The Global Catalogue of Microorganisms (GCM) 10K type strain sequencing project: providing services to taxonomists for standard genome sequencing and annotation.</title>
        <authorList>
            <consortium name="The Broad Institute Genomics Platform"/>
            <consortium name="The Broad Institute Genome Sequencing Center for Infectious Disease"/>
            <person name="Wu L."/>
            <person name="Ma J."/>
        </authorList>
    </citation>
    <scope>NUCLEOTIDE SEQUENCE [LARGE SCALE GENOMIC DNA]</scope>
    <source>
        <strain evidence="6">CECT 9128</strain>
    </source>
</reference>
<evidence type="ECO:0000256" key="3">
    <source>
        <dbReference type="ARBA" id="ARBA00022840"/>
    </source>
</evidence>
<sequence length="252" mass="28235">MITATNLSKVYNGTKVLDIDHLEIPQGQNFGLVGNNGAGKTTFFSMLLDLIRPTSGSIFNHEITVNESEDWKPFTSSFIDESFLIGYLTPEEYFHFVGELRNQNRADIQSFLKQFEEFFNGEVIGRSKYLRDLSKGNQKKVGIVAALIGEPKVVILDEPFANLDPSTQIKLKKIIKELSEFSGTTVLVSSHDLIHVTEVCERIVVLDKGAIVRDIKTSEATLKELETYFSGNTAPQENIEPVIKEDTENTVE</sequence>
<evidence type="ECO:0000259" key="4">
    <source>
        <dbReference type="PROSITE" id="PS50893"/>
    </source>
</evidence>
<protein>
    <submittedName>
        <fullName evidence="5">ABC transporter ATP-binding protein</fullName>
    </submittedName>
</protein>
<dbReference type="Pfam" id="PF00005">
    <property type="entry name" value="ABC_tran"/>
    <property type="match status" value="1"/>
</dbReference>
<dbReference type="InterPro" id="IPR003593">
    <property type="entry name" value="AAA+_ATPase"/>
</dbReference>
<evidence type="ECO:0000256" key="2">
    <source>
        <dbReference type="ARBA" id="ARBA00022741"/>
    </source>
</evidence>
<accession>A0ABV8H3F6</accession>
<evidence type="ECO:0000313" key="6">
    <source>
        <dbReference type="Proteomes" id="UP001595793"/>
    </source>
</evidence>
<dbReference type="RefSeq" id="WP_290235924.1">
    <property type="nucleotide sequence ID" value="NZ_JAUFPZ010000002.1"/>
</dbReference>
<dbReference type="EMBL" id="JBHSAS010000006">
    <property type="protein sequence ID" value="MFC4026629.1"/>
    <property type="molecule type" value="Genomic_DNA"/>
</dbReference>
<dbReference type="InterPro" id="IPR051782">
    <property type="entry name" value="ABC_Transporter_VariousFunc"/>
</dbReference>
<keyword evidence="1" id="KW-0813">Transport</keyword>
<dbReference type="Gene3D" id="3.40.50.300">
    <property type="entry name" value="P-loop containing nucleotide triphosphate hydrolases"/>
    <property type="match status" value="1"/>
</dbReference>
<dbReference type="InterPro" id="IPR027417">
    <property type="entry name" value="P-loop_NTPase"/>
</dbReference>
<dbReference type="PROSITE" id="PS50893">
    <property type="entry name" value="ABC_TRANSPORTER_2"/>
    <property type="match status" value="1"/>
</dbReference>
<evidence type="ECO:0000256" key="1">
    <source>
        <dbReference type="ARBA" id="ARBA00022448"/>
    </source>
</evidence>
<keyword evidence="3 5" id="KW-0067">ATP-binding</keyword>
<dbReference type="Proteomes" id="UP001595793">
    <property type="component" value="Unassembled WGS sequence"/>
</dbReference>
<dbReference type="InterPro" id="IPR003439">
    <property type="entry name" value="ABC_transporter-like_ATP-bd"/>
</dbReference>
<dbReference type="PROSITE" id="PS00211">
    <property type="entry name" value="ABC_TRANSPORTER_1"/>
    <property type="match status" value="1"/>
</dbReference>
<dbReference type="SMART" id="SM00382">
    <property type="entry name" value="AAA"/>
    <property type="match status" value="1"/>
</dbReference>
<keyword evidence="2" id="KW-0547">Nucleotide-binding</keyword>
<dbReference type="CDD" id="cd03230">
    <property type="entry name" value="ABC_DR_subfamily_A"/>
    <property type="match status" value="1"/>
</dbReference>
<organism evidence="5 6">
    <name type="scientific">Zunongwangia endophytica</name>
    <dbReference type="NCBI Taxonomy" id="1808945"/>
    <lineage>
        <taxon>Bacteria</taxon>
        <taxon>Pseudomonadati</taxon>
        <taxon>Bacteroidota</taxon>
        <taxon>Flavobacteriia</taxon>
        <taxon>Flavobacteriales</taxon>
        <taxon>Flavobacteriaceae</taxon>
        <taxon>Zunongwangia</taxon>
    </lineage>
</organism>
<dbReference type="PANTHER" id="PTHR42939:SF1">
    <property type="entry name" value="ABC TRANSPORTER ATP-BINDING PROTEIN ALBC-RELATED"/>
    <property type="match status" value="1"/>
</dbReference>
<dbReference type="GO" id="GO:0005524">
    <property type="term" value="F:ATP binding"/>
    <property type="evidence" value="ECO:0007669"/>
    <property type="project" value="UniProtKB-KW"/>
</dbReference>
<feature type="domain" description="ABC transporter" evidence="4">
    <location>
        <begin position="2"/>
        <end position="233"/>
    </location>
</feature>
<dbReference type="PANTHER" id="PTHR42939">
    <property type="entry name" value="ABC TRANSPORTER ATP-BINDING PROTEIN ALBC-RELATED"/>
    <property type="match status" value="1"/>
</dbReference>
<evidence type="ECO:0000313" key="5">
    <source>
        <dbReference type="EMBL" id="MFC4026629.1"/>
    </source>
</evidence>
<proteinExistence type="predicted"/>
<dbReference type="InterPro" id="IPR017871">
    <property type="entry name" value="ABC_transporter-like_CS"/>
</dbReference>
<comment type="caution">
    <text evidence="5">The sequence shown here is derived from an EMBL/GenBank/DDBJ whole genome shotgun (WGS) entry which is preliminary data.</text>
</comment>
<gene>
    <name evidence="5" type="ORF">ACFOS1_04380</name>
</gene>
<keyword evidence="6" id="KW-1185">Reference proteome</keyword>
<dbReference type="SUPFAM" id="SSF52540">
    <property type="entry name" value="P-loop containing nucleoside triphosphate hydrolases"/>
    <property type="match status" value="1"/>
</dbReference>